<evidence type="ECO:0000313" key="8">
    <source>
        <dbReference type="EMBL" id="KAF6202436.1"/>
    </source>
</evidence>
<evidence type="ECO:0000256" key="6">
    <source>
        <dbReference type="ARBA" id="ARBA00023242"/>
    </source>
</evidence>
<dbReference type="AlphaFoldDB" id="A0A8S9X2X5"/>
<sequence>MNFNGIRHGGMEKKLYRAHLRTLNNPSKKVDNVAPTLAVACYYNNARLASERARLVNIELENRMLLKLINEVYRTKGKVDSSSPTLSRSTNYYEHVFKNRKVEAANKKFYKILKSAKPTLTKAVLDQEYKSALETMMFQARYTDYYTSLVPELERWDICPTNPVDRKCCNVKKRVQCYMDVAIDDARTSPDKLIKLGRLYIEVYRDYAPVSADNFLQFIRGYEGRSYKGKQFFRIQKCVGCISGDVECDDGGGYYSIGGKCFPDENHILQFNGPGVISTFTLFPGHNHSHFFISFQKLEPLNGKFVVFGRVIKTLSALERIEECGTLSGAPKQKIVIADCGFLGKQDWGFENSFPEKRPSQESGELVKQAQPERLVKVSGASSQKVSTGALFEVVRKHRDVEQAVSNLHQPTGPFALGNSGFLSQECTLERQALYSHLVRSYKWTDKIHEYSSLAAQLLGQNQLKRSYIVAGSNKRRRIQTSCHNVPIQAVDQVIAGIDRQFPDMNMTVSRPFITNAVLQVTLGKVLQAVIAFKGLLIEWVVIKGHGETLDLWSESRHKVFRKITENSHAAMLHFYSPTMPDLAVRSFMTWLHSYITLFSEPCKRCGHHLHCALPPTWRDFRTLEAHHEECKV</sequence>
<dbReference type="GO" id="GO:0003713">
    <property type="term" value="F:transcription coactivator activity"/>
    <property type="evidence" value="ECO:0007669"/>
    <property type="project" value="TreeGrafter"/>
</dbReference>
<dbReference type="InterPro" id="IPR021627">
    <property type="entry name" value="Mediator_Med27"/>
</dbReference>
<evidence type="ECO:0000256" key="5">
    <source>
        <dbReference type="ARBA" id="ARBA00023163"/>
    </source>
</evidence>
<gene>
    <name evidence="8" type="ORF">GE061_004835</name>
</gene>
<dbReference type="GO" id="GO:0006357">
    <property type="term" value="P:regulation of transcription by RNA polymerase II"/>
    <property type="evidence" value="ECO:0007669"/>
    <property type="project" value="TreeGrafter"/>
</dbReference>
<proteinExistence type="inferred from homology"/>
<keyword evidence="9" id="KW-1185">Reference proteome</keyword>
<name>A0A8S9X2X5_APOLU</name>
<reference evidence="8" key="1">
    <citation type="journal article" date="2021" name="Mol. Ecol. Resour.">
        <title>Apolygus lucorum genome provides insights into omnivorousness and mesophyll feeding.</title>
        <authorList>
            <person name="Liu Y."/>
            <person name="Liu H."/>
            <person name="Wang H."/>
            <person name="Huang T."/>
            <person name="Liu B."/>
            <person name="Yang B."/>
            <person name="Yin L."/>
            <person name="Li B."/>
            <person name="Zhang Y."/>
            <person name="Zhang S."/>
            <person name="Jiang F."/>
            <person name="Zhang X."/>
            <person name="Ren Y."/>
            <person name="Wang B."/>
            <person name="Wang S."/>
            <person name="Lu Y."/>
            <person name="Wu K."/>
            <person name="Fan W."/>
            <person name="Wang G."/>
        </authorList>
    </citation>
    <scope>NUCLEOTIDE SEQUENCE</scope>
    <source>
        <strain evidence="8">12Hb</strain>
    </source>
</reference>
<evidence type="ECO:0000313" key="9">
    <source>
        <dbReference type="Proteomes" id="UP000466442"/>
    </source>
</evidence>
<dbReference type="PANTHER" id="PTHR13130">
    <property type="entry name" value="34 KDA TRANSCRIPTIONAL CO-ACTIVATOR-RELATED"/>
    <property type="match status" value="1"/>
</dbReference>
<dbReference type="PANTHER" id="PTHR13130:SF4">
    <property type="entry name" value="MEDIATOR OF RNA POLYMERASE II TRANSCRIPTION SUBUNIT 27"/>
    <property type="match status" value="1"/>
</dbReference>
<dbReference type="Proteomes" id="UP000466442">
    <property type="component" value="Linkage Group LG12"/>
</dbReference>
<dbReference type="Gene3D" id="2.40.100.10">
    <property type="entry name" value="Cyclophilin-like"/>
    <property type="match status" value="1"/>
</dbReference>
<dbReference type="SUPFAM" id="SSF50891">
    <property type="entry name" value="Cyclophilin-like"/>
    <property type="match status" value="1"/>
</dbReference>
<evidence type="ECO:0000259" key="7">
    <source>
        <dbReference type="PROSITE" id="PS50072"/>
    </source>
</evidence>
<comment type="subcellular location">
    <subcellularLocation>
        <location evidence="1">Nucleus</location>
    </subcellularLocation>
</comment>
<comment type="caution">
    <text evidence="8">The sequence shown here is derived from an EMBL/GenBank/DDBJ whole genome shotgun (WGS) entry which is preliminary data.</text>
</comment>
<evidence type="ECO:0000256" key="4">
    <source>
        <dbReference type="ARBA" id="ARBA00023015"/>
    </source>
</evidence>
<dbReference type="PROSITE" id="PS50072">
    <property type="entry name" value="CSA_PPIASE_2"/>
    <property type="match status" value="1"/>
</dbReference>
<evidence type="ECO:0000256" key="1">
    <source>
        <dbReference type="ARBA" id="ARBA00004123"/>
    </source>
</evidence>
<accession>A0A8S9X2X5</accession>
<feature type="domain" description="PPIase cyclophilin-type" evidence="7">
    <location>
        <begin position="196"/>
        <end position="342"/>
    </location>
</feature>
<keyword evidence="4" id="KW-0805">Transcription regulation</keyword>
<evidence type="ECO:0000256" key="3">
    <source>
        <dbReference type="ARBA" id="ARBA00008315"/>
    </source>
</evidence>
<dbReference type="Pfam" id="PF13879">
    <property type="entry name" value="Hmw_CFAP97"/>
    <property type="match status" value="1"/>
</dbReference>
<dbReference type="EMBL" id="WIXP02000012">
    <property type="protein sequence ID" value="KAF6202436.1"/>
    <property type="molecule type" value="Genomic_DNA"/>
</dbReference>
<dbReference type="Pfam" id="PF00160">
    <property type="entry name" value="Pro_isomerase"/>
    <property type="match status" value="1"/>
</dbReference>
<dbReference type="InterPro" id="IPR029488">
    <property type="entry name" value="Hmw/CFAP97"/>
</dbReference>
<dbReference type="GO" id="GO:0016592">
    <property type="term" value="C:mediator complex"/>
    <property type="evidence" value="ECO:0007669"/>
    <property type="project" value="InterPro"/>
</dbReference>
<comment type="similarity">
    <text evidence="2">Belongs to the Mediator complex subunit 27 family.</text>
</comment>
<dbReference type="OrthoDB" id="1868004at2759"/>
<evidence type="ECO:0000256" key="2">
    <source>
        <dbReference type="ARBA" id="ARBA00008048"/>
    </source>
</evidence>
<dbReference type="InterPro" id="IPR002130">
    <property type="entry name" value="Cyclophilin-type_PPIase_dom"/>
</dbReference>
<dbReference type="GO" id="GO:0003755">
    <property type="term" value="F:peptidyl-prolyl cis-trans isomerase activity"/>
    <property type="evidence" value="ECO:0007669"/>
    <property type="project" value="InterPro"/>
</dbReference>
<dbReference type="Pfam" id="PF11571">
    <property type="entry name" value="Med27"/>
    <property type="match status" value="1"/>
</dbReference>
<organism evidence="8 9">
    <name type="scientific">Apolygus lucorum</name>
    <name type="common">Small green plant bug</name>
    <name type="synonym">Lygocoris lucorum</name>
    <dbReference type="NCBI Taxonomy" id="248454"/>
    <lineage>
        <taxon>Eukaryota</taxon>
        <taxon>Metazoa</taxon>
        <taxon>Ecdysozoa</taxon>
        <taxon>Arthropoda</taxon>
        <taxon>Hexapoda</taxon>
        <taxon>Insecta</taxon>
        <taxon>Pterygota</taxon>
        <taxon>Neoptera</taxon>
        <taxon>Paraneoptera</taxon>
        <taxon>Hemiptera</taxon>
        <taxon>Heteroptera</taxon>
        <taxon>Panheteroptera</taxon>
        <taxon>Cimicomorpha</taxon>
        <taxon>Miridae</taxon>
        <taxon>Mirini</taxon>
        <taxon>Apolygus</taxon>
    </lineage>
</organism>
<keyword evidence="6" id="KW-0539">Nucleus</keyword>
<dbReference type="InterPro" id="IPR029000">
    <property type="entry name" value="Cyclophilin-like_dom_sf"/>
</dbReference>
<protein>
    <recommendedName>
        <fullName evidence="7">PPIase cyclophilin-type domain-containing protein</fullName>
    </recommendedName>
</protein>
<keyword evidence="5" id="KW-0804">Transcription</keyword>
<comment type="similarity">
    <text evidence="3">Belongs to the CFAP97 family.</text>
</comment>